<organism evidence="1 2">
    <name type="scientific">Candidatus Schmidhempelia bombi str. Bimp</name>
    <dbReference type="NCBI Taxonomy" id="1387197"/>
    <lineage>
        <taxon>Bacteria</taxon>
        <taxon>Pseudomonadati</taxon>
        <taxon>Pseudomonadota</taxon>
        <taxon>Gammaproteobacteria</taxon>
        <taxon>Orbales</taxon>
        <taxon>Orbaceae</taxon>
        <taxon>Candidatus Schmidhempelia</taxon>
    </lineage>
</organism>
<dbReference type="AlphaFoldDB" id="A0AB94IB03"/>
<evidence type="ECO:0000313" key="1">
    <source>
        <dbReference type="EMBL" id="TEA26584.1"/>
    </source>
</evidence>
<keyword evidence="2" id="KW-1185">Reference proteome</keyword>
<proteinExistence type="predicted"/>
<gene>
    <name evidence="1" type="ORF">O970_08250</name>
</gene>
<sequence>MKDRDVPFIHNVSIYSIKKNQLLIDLLETGQLTALFTVFMSNGFTYCSRALGYLFANVIQKQPHSFAQGHYVSIIHIIKIKKTRY</sequence>
<comment type="caution">
    <text evidence="1">The sequence shown here is derived from an EMBL/GenBank/DDBJ whole genome shotgun (WGS) entry which is preliminary data.</text>
</comment>
<protein>
    <submittedName>
        <fullName evidence="1">Uncharacterized protein</fullName>
    </submittedName>
</protein>
<dbReference type="EMBL" id="AWGA01000073">
    <property type="protein sequence ID" value="TEA26584.1"/>
    <property type="molecule type" value="Genomic_DNA"/>
</dbReference>
<name>A0AB94IB03_9GAMM</name>
<accession>A0AB94IB03</accession>
<dbReference type="Proteomes" id="UP000506160">
    <property type="component" value="Unassembled WGS sequence"/>
</dbReference>
<reference evidence="1 2" key="1">
    <citation type="journal article" date="2014" name="Appl. Environ. Microbiol.">
        <title>Genomic features of a bumble bee symbiont reflect its host environment.</title>
        <authorList>
            <person name="Martinson V.G."/>
            <person name="Magoc T."/>
            <person name="Koch H."/>
            <person name="Salzberg S.L."/>
            <person name="Moran N.A."/>
        </authorList>
    </citation>
    <scope>NUCLEOTIDE SEQUENCE [LARGE SCALE GENOMIC DNA]</scope>
    <source>
        <strain evidence="1 2">Bimp</strain>
    </source>
</reference>
<evidence type="ECO:0000313" key="2">
    <source>
        <dbReference type="Proteomes" id="UP000506160"/>
    </source>
</evidence>